<evidence type="ECO:0000313" key="2">
    <source>
        <dbReference type="Proteomes" id="UP001501116"/>
    </source>
</evidence>
<gene>
    <name evidence="1" type="ORF">GCM10009754_16980</name>
</gene>
<evidence type="ECO:0000313" key="1">
    <source>
        <dbReference type="EMBL" id="GAA1949046.1"/>
    </source>
</evidence>
<protein>
    <submittedName>
        <fullName evidence="1">Uncharacterized protein</fullName>
    </submittedName>
</protein>
<reference evidence="1 2" key="1">
    <citation type="journal article" date="2019" name="Int. J. Syst. Evol. Microbiol.">
        <title>The Global Catalogue of Microorganisms (GCM) 10K type strain sequencing project: providing services to taxonomists for standard genome sequencing and annotation.</title>
        <authorList>
            <consortium name="The Broad Institute Genomics Platform"/>
            <consortium name="The Broad Institute Genome Sequencing Center for Infectious Disease"/>
            <person name="Wu L."/>
            <person name="Ma J."/>
        </authorList>
    </citation>
    <scope>NUCLEOTIDE SEQUENCE [LARGE SCALE GENOMIC DNA]</scope>
    <source>
        <strain evidence="1 2">JCM 14545</strain>
    </source>
</reference>
<name>A0ABN2QBJ9_9PSEU</name>
<dbReference type="Proteomes" id="UP001501116">
    <property type="component" value="Unassembled WGS sequence"/>
</dbReference>
<accession>A0ABN2QBJ9</accession>
<sequence>MLHAKKTSSFSREYEITRHGKVVTTFSSKRFGSGRFSLDGIEYRLRSHWFTGAHELLTAEDSLVAATGRVSRRWSMRAAGKTFHFKQNSIGSRTQSMVDENGRPVGSITRTGNGASADLSALDPELQVFAIALLLARWRRRKVVAVQGATLGGR</sequence>
<dbReference type="EMBL" id="BAAANN010000005">
    <property type="protein sequence ID" value="GAA1949046.1"/>
    <property type="molecule type" value="Genomic_DNA"/>
</dbReference>
<comment type="caution">
    <text evidence="1">The sequence shown here is derived from an EMBL/GenBank/DDBJ whole genome shotgun (WGS) entry which is preliminary data.</text>
</comment>
<proteinExistence type="predicted"/>
<organism evidence="1 2">
    <name type="scientific">Amycolatopsis minnesotensis</name>
    <dbReference type="NCBI Taxonomy" id="337894"/>
    <lineage>
        <taxon>Bacteria</taxon>
        <taxon>Bacillati</taxon>
        <taxon>Actinomycetota</taxon>
        <taxon>Actinomycetes</taxon>
        <taxon>Pseudonocardiales</taxon>
        <taxon>Pseudonocardiaceae</taxon>
        <taxon>Amycolatopsis</taxon>
    </lineage>
</organism>
<keyword evidence="2" id="KW-1185">Reference proteome</keyword>
<dbReference type="RefSeq" id="WP_344415334.1">
    <property type="nucleotide sequence ID" value="NZ_BAAANN010000005.1"/>
</dbReference>